<evidence type="ECO:0000313" key="2">
    <source>
        <dbReference type="Proteomes" id="UP001500212"/>
    </source>
</evidence>
<sequence>MASAPVVARLEVLDLSMGTLSDDGATALLSGQPLTHLKMRSAAALTAGGRVSGRPGRRRGIHLTVPVRPALQPAAWQGPSP</sequence>
<dbReference type="Proteomes" id="UP001500212">
    <property type="component" value="Unassembled WGS sequence"/>
</dbReference>
<proteinExistence type="predicted"/>
<protein>
    <submittedName>
        <fullName evidence="1">Uncharacterized protein</fullName>
    </submittedName>
</protein>
<dbReference type="EMBL" id="BAABHJ010000001">
    <property type="protein sequence ID" value="GAA4600549.1"/>
    <property type="molecule type" value="Genomic_DNA"/>
</dbReference>
<gene>
    <name evidence="1" type="ORF">GCM10023195_00170</name>
</gene>
<comment type="caution">
    <text evidence="1">The sequence shown here is derived from an EMBL/GenBank/DDBJ whole genome shotgun (WGS) entry which is preliminary data.</text>
</comment>
<keyword evidence="2" id="KW-1185">Reference proteome</keyword>
<accession>A0ABP8TA83</accession>
<name>A0ABP8TA83_9ACTN</name>
<dbReference type="Gene3D" id="3.80.10.10">
    <property type="entry name" value="Ribonuclease Inhibitor"/>
    <property type="match status" value="1"/>
</dbReference>
<reference evidence="2" key="1">
    <citation type="journal article" date="2019" name="Int. J. Syst. Evol. Microbiol.">
        <title>The Global Catalogue of Microorganisms (GCM) 10K type strain sequencing project: providing services to taxonomists for standard genome sequencing and annotation.</title>
        <authorList>
            <consortium name="The Broad Institute Genomics Platform"/>
            <consortium name="The Broad Institute Genome Sequencing Center for Infectious Disease"/>
            <person name="Wu L."/>
            <person name="Ma J."/>
        </authorList>
    </citation>
    <scope>NUCLEOTIDE SEQUENCE [LARGE SCALE GENOMIC DNA]</scope>
    <source>
        <strain evidence="2">JCM 17938</strain>
    </source>
</reference>
<organism evidence="1 2">
    <name type="scientific">Actinoallomurus liliacearum</name>
    <dbReference type="NCBI Taxonomy" id="1080073"/>
    <lineage>
        <taxon>Bacteria</taxon>
        <taxon>Bacillati</taxon>
        <taxon>Actinomycetota</taxon>
        <taxon>Actinomycetes</taxon>
        <taxon>Streptosporangiales</taxon>
        <taxon>Thermomonosporaceae</taxon>
        <taxon>Actinoallomurus</taxon>
    </lineage>
</organism>
<dbReference type="InterPro" id="IPR032675">
    <property type="entry name" value="LRR_dom_sf"/>
</dbReference>
<evidence type="ECO:0000313" key="1">
    <source>
        <dbReference type="EMBL" id="GAA4600549.1"/>
    </source>
</evidence>